<dbReference type="Proteomes" id="UP001454036">
    <property type="component" value="Unassembled WGS sequence"/>
</dbReference>
<dbReference type="PANTHER" id="PTHR31734:SF2">
    <property type="entry name" value="AUXIN-RESPONSIVE PROTEIN IAA26"/>
    <property type="match status" value="1"/>
</dbReference>
<evidence type="ECO:0000256" key="1">
    <source>
        <dbReference type="ARBA" id="ARBA00004123"/>
    </source>
</evidence>
<organism evidence="12 13">
    <name type="scientific">Lithospermum erythrorhizon</name>
    <name type="common">Purple gromwell</name>
    <name type="synonym">Lithospermum officinale var. erythrorhizon</name>
    <dbReference type="NCBI Taxonomy" id="34254"/>
    <lineage>
        <taxon>Eukaryota</taxon>
        <taxon>Viridiplantae</taxon>
        <taxon>Streptophyta</taxon>
        <taxon>Embryophyta</taxon>
        <taxon>Tracheophyta</taxon>
        <taxon>Spermatophyta</taxon>
        <taxon>Magnoliopsida</taxon>
        <taxon>eudicotyledons</taxon>
        <taxon>Gunneridae</taxon>
        <taxon>Pentapetalae</taxon>
        <taxon>asterids</taxon>
        <taxon>lamiids</taxon>
        <taxon>Boraginales</taxon>
        <taxon>Boraginaceae</taxon>
        <taxon>Boraginoideae</taxon>
        <taxon>Lithospermeae</taxon>
        <taxon>Lithospermum</taxon>
    </lineage>
</organism>
<keyword evidence="7 9" id="KW-0927">Auxin signaling pathway</keyword>
<dbReference type="FunFam" id="3.10.20.90:FF:000225">
    <property type="entry name" value="Auxin-responsive protein"/>
    <property type="match status" value="1"/>
</dbReference>
<keyword evidence="4 9" id="KW-0805">Transcription regulation</keyword>
<keyword evidence="3 9" id="KW-0678">Repressor</keyword>
<dbReference type="Gene3D" id="3.10.20.90">
    <property type="entry name" value="Phosphatidylinositol 3-kinase Catalytic Subunit, Chain A, domain 1"/>
    <property type="match status" value="1"/>
</dbReference>
<feature type="compositionally biased region" description="Polar residues" evidence="10">
    <location>
        <begin position="136"/>
        <end position="151"/>
    </location>
</feature>
<comment type="subcellular location">
    <subcellularLocation>
        <location evidence="1 9">Nucleus</location>
    </subcellularLocation>
</comment>
<evidence type="ECO:0000256" key="6">
    <source>
        <dbReference type="ARBA" id="ARBA00023242"/>
    </source>
</evidence>
<dbReference type="EMBL" id="BAABME010005308">
    <property type="protein sequence ID" value="GAA0165239.1"/>
    <property type="molecule type" value="Genomic_DNA"/>
</dbReference>
<proteinExistence type="inferred from homology"/>
<dbReference type="PROSITE" id="PS51745">
    <property type="entry name" value="PB1"/>
    <property type="match status" value="1"/>
</dbReference>
<feature type="region of interest" description="Disordered" evidence="10">
    <location>
        <begin position="136"/>
        <end position="155"/>
    </location>
</feature>
<evidence type="ECO:0000313" key="12">
    <source>
        <dbReference type="EMBL" id="GAA0165239.1"/>
    </source>
</evidence>
<dbReference type="Pfam" id="PF02309">
    <property type="entry name" value="AUX_IAA"/>
    <property type="match status" value="1"/>
</dbReference>
<name>A0AAV3QMG0_LITER</name>
<evidence type="ECO:0000256" key="3">
    <source>
        <dbReference type="ARBA" id="ARBA00022491"/>
    </source>
</evidence>
<evidence type="ECO:0000256" key="5">
    <source>
        <dbReference type="ARBA" id="ARBA00023163"/>
    </source>
</evidence>
<evidence type="ECO:0000256" key="10">
    <source>
        <dbReference type="SAM" id="MobiDB-lite"/>
    </source>
</evidence>
<gene>
    <name evidence="12" type="ORF">LIER_20693</name>
</gene>
<accession>A0AAV3QMG0</accession>
<comment type="similarity">
    <text evidence="2 9">Belongs to the Aux/IAA family.</text>
</comment>
<feature type="domain" description="PB1" evidence="11">
    <location>
        <begin position="200"/>
        <end position="314"/>
    </location>
</feature>
<dbReference type="InterPro" id="IPR003311">
    <property type="entry name" value="AUX_IAA"/>
</dbReference>
<evidence type="ECO:0000256" key="4">
    <source>
        <dbReference type="ARBA" id="ARBA00023015"/>
    </source>
</evidence>
<comment type="function">
    <text evidence="8">Aux/IAA proteins are short-lived transcriptional factors that function as repressors of early auxin response genes at low auxin concentrations. Repression is thought to result from the interaction with auxin response factors (ARFs), proteins that bind to the auxin-responsive promoter element (AuxRE). Formation of heterodimers with ARF proteins may alter their ability to modulate early auxin response genes expression.</text>
</comment>
<dbReference type="GO" id="GO:0006355">
    <property type="term" value="P:regulation of DNA-templated transcription"/>
    <property type="evidence" value="ECO:0007669"/>
    <property type="project" value="InterPro"/>
</dbReference>
<comment type="caution">
    <text evidence="12">The sequence shown here is derived from an EMBL/GenBank/DDBJ whole genome shotgun (WGS) entry which is preliminary data.</text>
</comment>
<dbReference type="InterPro" id="IPR033389">
    <property type="entry name" value="AUX/IAA_dom"/>
</dbReference>
<reference evidence="12 13" key="1">
    <citation type="submission" date="2024-01" db="EMBL/GenBank/DDBJ databases">
        <title>The complete chloroplast genome sequence of Lithospermum erythrorhizon: insights into the phylogenetic relationship among Boraginaceae species and the maternal lineages of purple gromwells.</title>
        <authorList>
            <person name="Okada T."/>
            <person name="Watanabe K."/>
        </authorList>
    </citation>
    <scope>NUCLEOTIDE SEQUENCE [LARGE SCALE GENOMIC DNA]</scope>
</reference>
<dbReference type="PANTHER" id="PTHR31734">
    <property type="entry name" value="AUXIN-RESPONSIVE PROTEIN IAA17"/>
    <property type="match status" value="1"/>
</dbReference>
<keyword evidence="5 9" id="KW-0804">Transcription</keyword>
<dbReference type="SUPFAM" id="SSF54277">
    <property type="entry name" value="CAD &amp; PB1 domains"/>
    <property type="match status" value="1"/>
</dbReference>
<protein>
    <recommendedName>
        <fullName evidence="9">Auxin-responsive protein</fullName>
    </recommendedName>
</protein>
<evidence type="ECO:0000313" key="13">
    <source>
        <dbReference type="Proteomes" id="UP001454036"/>
    </source>
</evidence>
<keyword evidence="13" id="KW-1185">Reference proteome</keyword>
<dbReference type="GO" id="GO:0009734">
    <property type="term" value="P:auxin-activated signaling pathway"/>
    <property type="evidence" value="ECO:0007669"/>
    <property type="project" value="UniProtKB-UniRule"/>
</dbReference>
<evidence type="ECO:0000256" key="8">
    <source>
        <dbReference type="ARBA" id="ARBA00025283"/>
    </source>
</evidence>
<evidence type="ECO:0000256" key="9">
    <source>
        <dbReference type="RuleBase" id="RU004549"/>
    </source>
</evidence>
<dbReference type="InterPro" id="IPR053793">
    <property type="entry name" value="PB1-like"/>
</dbReference>
<dbReference type="GO" id="GO:0005634">
    <property type="term" value="C:nucleus"/>
    <property type="evidence" value="ECO:0007669"/>
    <property type="project" value="UniProtKB-SubCell"/>
</dbReference>
<evidence type="ECO:0000256" key="7">
    <source>
        <dbReference type="ARBA" id="ARBA00023294"/>
    </source>
</evidence>
<evidence type="ECO:0000256" key="2">
    <source>
        <dbReference type="ARBA" id="ARBA00006728"/>
    </source>
</evidence>
<keyword evidence="6 9" id="KW-0539">Nucleus</keyword>
<evidence type="ECO:0000259" key="11">
    <source>
        <dbReference type="PROSITE" id="PS51745"/>
    </source>
</evidence>
<sequence>MESYSRKGDKGCPQLVNFGVQKGGGSQLLNLMAEREWNVKRGAEQKNDEEKLELSLGLPGGDWMNKSRSNKFSKIPHMVEENCPLSCGCKFKSSLWSSSSKGSSSFLQLSVSNKESSQPCCNKVVELQSSGDNKAFSSVEKTGVPNSSQKRSAPVVGWPPIRSFRKNIASSSSLKPVSESPNVVPKESANKKPIENSQNSLFVKINMDGIPIGRKVDLKALDSYEKLASAVDHLFRDLLAAQNDSSACGVENKDKREKAITGLLDGSGEYTLVYEDNEGDRMLVGDVPWHMFVSTVKRLRVLRTSELPMLCRAAMEGKLTLESRFE</sequence>
<feature type="region of interest" description="Disordered" evidence="10">
    <location>
        <begin position="172"/>
        <end position="191"/>
    </location>
</feature>
<comment type="subunit">
    <text evidence="9">Homodimers and heterodimers.</text>
</comment>
<dbReference type="AlphaFoldDB" id="A0AAV3QMG0"/>